<evidence type="ECO:0000313" key="5">
    <source>
        <dbReference type="Proteomes" id="UP001595891"/>
    </source>
</evidence>
<evidence type="ECO:0000259" key="3">
    <source>
        <dbReference type="Pfam" id="PF13581"/>
    </source>
</evidence>
<dbReference type="PANTHER" id="PTHR35526:SF3">
    <property type="entry name" value="ANTI-SIGMA-F FACTOR RSBW"/>
    <property type="match status" value="1"/>
</dbReference>
<keyword evidence="4" id="KW-0547">Nucleotide-binding</keyword>
<organism evidence="4 5">
    <name type="scientific">Sphaerisporangium corydalis</name>
    <dbReference type="NCBI Taxonomy" id="1441875"/>
    <lineage>
        <taxon>Bacteria</taxon>
        <taxon>Bacillati</taxon>
        <taxon>Actinomycetota</taxon>
        <taxon>Actinomycetes</taxon>
        <taxon>Streptosporangiales</taxon>
        <taxon>Streptosporangiaceae</taxon>
        <taxon>Sphaerisporangium</taxon>
    </lineage>
</organism>
<dbReference type="Proteomes" id="UP001595891">
    <property type="component" value="Unassembled WGS sequence"/>
</dbReference>
<keyword evidence="1" id="KW-0418">Kinase</keyword>
<feature type="domain" description="Histidine kinase/HSP90-like ATPase" evidence="3">
    <location>
        <begin position="61"/>
        <end position="196"/>
    </location>
</feature>
<dbReference type="EMBL" id="JBHSFN010000037">
    <property type="protein sequence ID" value="MFC4591775.1"/>
    <property type="molecule type" value="Genomic_DNA"/>
</dbReference>
<name>A0ABV9ESS2_9ACTN</name>
<evidence type="ECO:0000313" key="4">
    <source>
        <dbReference type="EMBL" id="MFC4591775.1"/>
    </source>
</evidence>
<dbReference type="Pfam" id="PF13581">
    <property type="entry name" value="HATPase_c_2"/>
    <property type="match status" value="1"/>
</dbReference>
<dbReference type="GO" id="GO:0005524">
    <property type="term" value="F:ATP binding"/>
    <property type="evidence" value="ECO:0007669"/>
    <property type="project" value="UniProtKB-KW"/>
</dbReference>
<dbReference type="InterPro" id="IPR003594">
    <property type="entry name" value="HATPase_dom"/>
</dbReference>
<dbReference type="SUPFAM" id="SSF55874">
    <property type="entry name" value="ATPase domain of HSP90 chaperone/DNA topoisomerase II/histidine kinase"/>
    <property type="match status" value="1"/>
</dbReference>
<sequence length="212" mass="22223">MADRTIDAYVKHGGRAVTQPPDSEAGEPVVESGAEGIADFRGPIGSHECLAGGMVWRRAFPGRVEQASRARFLVRCLLEDTRWNDDAEFVTAELVNNALLHTRSGGSGGYFVVELIRGPESVRVGVYDLGGGGTPNVTGSIEEIEPGSADVTGASDLSSSSGGSQDVQVGADWELPEDGRGLVTVRRLVSRVGCEGDPATGHLVWALFTGAV</sequence>
<evidence type="ECO:0000256" key="1">
    <source>
        <dbReference type="ARBA" id="ARBA00022527"/>
    </source>
</evidence>
<evidence type="ECO:0000256" key="2">
    <source>
        <dbReference type="SAM" id="MobiDB-lite"/>
    </source>
</evidence>
<feature type="compositionally biased region" description="Low complexity" evidence="2">
    <location>
        <begin position="153"/>
        <end position="168"/>
    </location>
</feature>
<dbReference type="Gene3D" id="3.30.565.10">
    <property type="entry name" value="Histidine kinase-like ATPase, C-terminal domain"/>
    <property type="match status" value="1"/>
</dbReference>
<dbReference type="InterPro" id="IPR050267">
    <property type="entry name" value="Anti-sigma-factor_SerPK"/>
</dbReference>
<proteinExistence type="predicted"/>
<dbReference type="PANTHER" id="PTHR35526">
    <property type="entry name" value="ANTI-SIGMA-F FACTOR RSBW-RELATED"/>
    <property type="match status" value="1"/>
</dbReference>
<accession>A0ABV9ESS2</accession>
<keyword evidence="4" id="KW-0067">ATP-binding</keyword>
<feature type="region of interest" description="Disordered" evidence="2">
    <location>
        <begin position="148"/>
        <end position="168"/>
    </location>
</feature>
<dbReference type="RefSeq" id="WP_262845592.1">
    <property type="nucleotide sequence ID" value="NZ_JANZYP010000040.1"/>
</dbReference>
<keyword evidence="1" id="KW-0723">Serine/threonine-protein kinase</keyword>
<dbReference type="InterPro" id="IPR036890">
    <property type="entry name" value="HATPase_C_sf"/>
</dbReference>
<comment type="caution">
    <text evidence="4">The sequence shown here is derived from an EMBL/GenBank/DDBJ whole genome shotgun (WGS) entry which is preliminary data.</text>
</comment>
<dbReference type="CDD" id="cd16936">
    <property type="entry name" value="HATPase_RsbW-like"/>
    <property type="match status" value="1"/>
</dbReference>
<gene>
    <name evidence="4" type="ORF">ACFO8L_37175</name>
</gene>
<keyword evidence="5" id="KW-1185">Reference proteome</keyword>
<reference evidence="5" key="1">
    <citation type="journal article" date="2019" name="Int. J. Syst. Evol. Microbiol.">
        <title>The Global Catalogue of Microorganisms (GCM) 10K type strain sequencing project: providing services to taxonomists for standard genome sequencing and annotation.</title>
        <authorList>
            <consortium name="The Broad Institute Genomics Platform"/>
            <consortium name="The Broad Institute Genome Sequencing Center for Infectious Disease"/>
            <person name="Wu L."/>
            <person name="Ma J."/>
        </authorList>
    </citation>
    <scope>NUCLEOTIDE SEQUENCE [LARGE SCALE GENOMIC DNA]</scope>
    <source>
        <strain evidence="5">CCUG 49560</strain>
    </source>
</reference>
<keyword evidence="1" id="KW-0808">Transferase</keyword>
<protein>
    <submittedName>
        <fullName evidence="4">ATP-binding protein</fullName>
    </submittedName>
</protein>